<name>V4BAJ8_LOTGI</name>
<dbReference type="RefSeq" id="XP_009044847.1">
    <property type="nucleotide sequence ID" value="XM_009046599.1"/>
</dbReference>
<proteinExistence type="predicted"/>
<organism evidence="1 2">
    <name type="scientific">Lottia gigantea</name>
    <name type="common">Giant owl limpet</name>
    <dbReference type="NCBI Taxonomy" id="225164"/>
    <lineage>
        <taxon>Eukaryota</taxon>
        <taxon>Metazoa</taxon>
        <taxon>Spiralia</taxon>
        <taxon>Lophotrochozoa</taxon>
        <taxon>Mollusca</taxon>
        <taxon>Gastropoda</taxon>
        <taxon>Patellogastropoda</taxon>
        <taxon>Lottioidea</taxon>
        <taxon>Lottiidae</taxon>
        <taxon>Lottia</taxon>
    </lineage>
</organism>
<keyword evidence="2" id="KW-1185">Reference proteome</keyword>
<sequence>MTKVELRYFISLLVAVEKSVKTPVTQMSVSVTIVWIYGQELLLNMQIGFPLTEDVRKAEKAFKYGDINRQVMSPLHHKRYHSVRWKGEAHYEGIQECAESE</sequence>
<gene>
    <name evidence="1" type="ORF">LOTGIDRAFT_170761</name>
</gene>
<dbReference type="Proteomes" id="UP000030746">
    <property type="component" value="Unassembled WGS sequence"/>
</dbReference>
<dbReference type="EMBL" id="KB199728">
    <property type="protein sequence ID" value="ESP04516.1"/>
    <property type="molecule type" value="Genomic_DNA"/>
</dbReference>
<evidence type="ECO:0000313" key="1">
    <source>
        <dbReference type="EMBL" id="ESP04516.1"/>
    </source>
</evidence>
<dbReference type="AlphaFoldDB" id="V4BAJ8"/>
<evidence type="ECO:0000313" key="2">
    <source>
        <dbReference type="Proteomes" id="UP000030746"/>
    </source>
</evidence>
<dbReference type="CTD" id="20241533"/>
<dbReference type="HOGENOM" id="CLU_2294804_0_0_1"/>
<reference evidence="1 2" key="1">
    <citation type="journal article" date="2013" name="Nature">
        <title>Insights into bilaterian evolution from three spiralian genomes.</title>
        <authorList>
            <person name="Simakov O."/>
            <person name="Marletaz F."/>
            <person name="Cho S.J."/>
            <person name="Edsinger-Gonzales E."/>
            <person name="Havlak P."/>
            <person name="Hellsten U."/>
            <person name="Kuo D.H."/>
            <person name="Larsson T."/>
            <person name="Lv J."/>
            <person name="Arendt D."/>
            <person name="Savage R."/>
            <person name="Osoegawa K."/>
            <person name="de Jong P."/>
            <person name="Grimwood J."/>
            <person name="Chapman J.A."/>
            <person name="Shapiro H."/>
            <person name="Aerts A."/>
            <person name="Otillar R.P."/>
            <person name="Terry A.Y."/>
            <person name="Boore J.L."/>
            <person name="Grigoriev I.V."/>
            <person name="Lindberg D.R."/>
            <person name="Seaver E.C."/>
            <person name="Weisblat D.A."/>
            <person name="Putnam N.H."/>
            <person name="Rokhsar D.S."/>
        </authorList>
    </citation>
    <scope>NUCLEOTIDE SEQUENCE [LARGE SCALE GENOMIC DNA]</scope>
</reference>
<dbReference type="GeneID" id="20241533"/>
<dbReference type="KEGG" id="lgi:LOTGIDRAFT_170761"/>
<protein>
    <submittedName>
        <fullName evidence="1">Uncharacterized protein</fullName>
    </submittedName>
</protein>
<accession>V4BAJ8</accession>